<feature type="region of interest" description="Disordered" evidence="1">
    <location>
        <begin position="670"/>
        <end position="754"/>
    </location>
</feature>
<dbReference type="OrthoDB" id="3222020at2759"/>
<feature type="compositionally biased region" description="Acidic residues" evidence="1">
    <location>
        <begin position="683"/>
        <end position="692"/>
    </location>
</feature>
<feature type="compositionally biased region" description="Acidic residues" evidence="1">
    <location>
        <begin position="731"/>
        <end position="754"/>
    </location>
</feature>
<sequence>MNTESTREKVFGLLKKSGDIIPRSPQVQSHQRVQQILQYLKEASRYVVGLQEIEDYQLAKTLLKEELGRKKNKEEIAVLYQLFASVTFSATYLAIRDHVPDDLESHFNNLKDYLKRFRSFVRKYYRKFRLAVVHFLKATDFKNVLLNITTDVDQILQSLSLYYRGTAEHVENCTPKIRTILEDFDDPRTRDELRAQDILIGAGGNINNVVFNDEKLKEIARIFKEHVTTETKNMLRNWDLNKFLEEDMEDFSDRIDDIFKDLKNNDTLIIDKLSAGPHTLIENLEFRQVWETYQRFLDSKWKTSVKGRRFVDEICGYFKRQFNKYISENNGEEHKDGWTIPVLTQIMFHPHIVDAIDDDGSGYISVQEFNAFLKQKPEHWSTPEQFVFWAVGWQQVMLLLQVADLLDEVTKIAKTAKTGSTEEDEKNFIDYYLMCLSMIEELISWYDVSGYKRYFATDLQEYYSLKMVNLTNDYQNFSKSLFDNFIQSDAYPLEEREDLASLQSEFDSRAEVWIIPFLAAVLEQHKQEMSGEMPIGEDGWYSMFYTLSTLLVELNIRMHSLERRWSVQKINQFLQAMSFSGGILSAWYSAVHDSTNKRFQNAYELLKKREAEEYNSDTEEDSDNVNVQTTEIAEIRSLRASVSELQSSVAELTIMMQRILLKIDGAGGDANTTSNTNHGQERQDDDDDDDDEQPNRGSGNRSTVTGNGFSGGYAANVTREEDYNHNQDGNSSEENEDGASDQEGDDSENSGYED</sequence>
<dbReference type="PROSITE" id="PS00018">
    <property type="entry name" value="EF_HAND_1"/>
    <property type="match status" value="1"/>
</dbReference>
<protein>
    <recommendedName>
        <fullName evidence="2">EF-hand domain-containing protein</fullName>
    </recommendedName>
</protein>
<evidence type="ECO:0000313" key="4">
    <source>
        <dbReference type="Proteomes" id="UP000297245"/>
    </source>
</evidence>
<dbReference type="GO" id="GO:0005509">
    <property type="term" value="F:calcium ion binding"/>
    <property type="evidence" value="ECO:0007669"/>
    <property type="project" value="InterPro"/>
</dbReference>
<dbReference type="EMBL" id="ML179994">
    <property type="protein sequence ID" value="THU79663.1"/>
    <property type="molecule type" value="Genomic_DNA"/>
</dbReference>
<dbReference type="Proteomes" id="UP000297245">
    <property type="component" value="Unassembled WGS sequence"/>
</dbReference>
<evidence type="ECO:0000313" key="3">
    <source>
        <dbReference type="EMBL" id="THU79663.1"/>
    </source>
</evidence>
<organism evidence="3 4">
    <name type="scientific">Dendrothele bispora (strain CBS 962.96)</name>
    <dbReference type="NCBI Taxonomy" id="1314807"/>
    <lineage>
        <taxon>Eukaryota</taxon>
        <taxon>Fungi</taxon>
        <taxon>Dikarya</taxon>
        <taxon>Basidiomycota</taxon>
        <taxon>Agaricomycotina</taxon>
        <taxon>Agaricomycetes</taxon>
        <taxon>Agaricomycetidae</taxon>
        <taxon>Agaricales</taxon>
        <taxon>Agaricales incertae sedis</taxon>
        <taxon>Dendrothele</taxon>
    </lineage>
</organism>
<accession>A0A4S8KV55</accession>
<evidence type="ECO:0000256" key="1">
    <source>
        <dbReference type="SAM" id="MobiDB-lite"/>
    </source>
</evidence>
<gene>
    <name evidence="3" type="ORF">K435DRAFT_942537</name>
</gene>
<name>A0A4S8KV55_DENBC</name>
<dbReference type="InterPro" id="IPR018247">
    <property type="entry name" value="EF_Hand_1_Ca_BS"/>
</dbReference>
<evidence type="ECO:0000259" key="2">
    <source>
        <dbReference type="PROSITE" id="PS50222"/>
    </source>
</evidence>
<keyword evidence="4" id="KW-1185">Reference proteome</keyword>
<dbReference type="AlphaFoldDB" id="A0A4S8KV55"/>
<proteinExistence type="predicted"/>
<reference evidence="3 4" key="1">
    <citation type="journal article" date="2019" name="Nat. Ecol. Evol.">
        <title>Megaphylogeny resolves global patterns of mushroom evolution.</title>
        <authorList>
            <person name="Varga T."/>
            <person name="Krizsan K."/>
            <person name="Foldi C."/>
            <person name="Dima B."/>
            <person name="Sanchez-Garcia M."/>
            <person name="Sanchez-Ramirez S."/>
            <person name="Szollosi G.J."/>
            <person name="Szarkandi J.G."/>
            <person name="Papp V."/>
            <person name="Albert L."/>
            <person name="Andreopoulos W."/>
            <person name="Angelini C."/>
            <person name="Antonin V."/>
            <person name="Barry K.W."/>
            <person name="Bougher N.L."/>
            <person name="Buchanan P."/>
            <person name="Buyck B."/>
            <person name="Bense V."/>
            <person name="Catcheside P."/>
            <person name="Chovatia M."/>
            <person name="Cooper J."/>
            <person name="Damon W."/>
            <person name="Desjardin D."/>
            <person name="Finy P."/>
            <person name="Geml J."/>
            <person name="Haridas S."/>
            <person name="Hughes K."/>
            <person name="Justo A."/>
            <person name="Karasinski D."/>
            <person name="Kautmanova I."/>
            <person name="Kiss B."/>
            <person name="Kocsube S."/>
            <person name="Kotiranta H."/>
            <person name="LaButti K.M."/>
            <person name="Lechner B.E."/>
            <person name="Liimatainen K."/>
            <person name="Lipzen A."/>
            <person name="Lukacs Z."/>
            <person name="Mihaltcheva S."/>
            <person name="Morgado L.N."/>
            <person name="Niskanen T."/>
            <person name="Noordeloos M.E."/>
            <person name="Ohm R.A."/>
            <person name="Ortiz-Santana B."/>
            <person name="Ovrebo C."/>
            <person name="Racz N."/>
            <person name="Riley R."/>
            <person name="Savchenko A."/>
            <person name="Shiryaev A."/>
            <person name="Soop K."/>
            <person name="Spirin V."/>
            <person name="Szebenyi C."/>
            <person name="Tomsovsky M."/>
            <person name="Tulloss R.E."/>
            <person name="Uehling J."/>
            <person name="Grigoriev I.V."/>
            <person name="Vagvolgyi C."/>
            <person name="Papp T."/>
            <person name="Martin F.M."/>
            <person name="Miettinen O."/>
            <person name="Hibbett D.S."/>
            <person name="Nagy L.G."/>
        </authorList>
    </citation>
    <scope>NUCLEOTIDE SEQUENCE [LARGE SCALE GENOMIC DNA]</scope>
    <source>
        <strain evidence="3 4">CBS 962.96</strain>
    </source>
</reference>
<dbReference type="InterPro" id="IPR002048">
    <property type="entry name" value="EF_hand_dom"/>
</dbReference>
<feature type="domain" description="EF-hand" evidence="2">
    <location>
        <begin position="352"/>
        <end position="379"/>
    </location>
</feature>
<dbReference type="PROSITE" id="PS50222">
    <property type="entry name" value="EF_HAND_2"/>
    <property type="match status" value="1"/>
</dbReference>
<feature type="compositionally biased region" description="Polar residues" evidence="1">
    <location>
        <begin position="695"/>
        <end position="707"/>
    </location>
</feature>